<reference evidence="4 5" key="1">
    <citation type="submission" date="2020-11" db="EMBL/GenBank/DDBJ databases">
        <title>Draft genome sequencing of a Lachnospiraceae strain isolated from anoxic soil subjected to BSD treatment.</title>
        <authorList>
            <person name="Uek A."/>
            <person name="Tonouchi A."/>
        </authorList>
    </citation>
    <scope>NUCLEOTIDE SEQUENCE [LARGE SCALE GENOMIC DNA]</scope>
    <source>
        <strain evidence="4 5">TB5</strain>
    </source>
</reference>
<dbReference type="EMBL" id="AP024169">
    <property type="protein sequence ID" value="BCN28885.1"/>
    <property type="molecule type" value="Genomic_DNA"/>
</dbReference>
<feature type="domain" description="Deacetylase PdaC" evidence="3">
    <location>
        <begin position="89"/>
        <end position="178"/>
    </location>
</feature>
<dbReference type="InterPro" id="IPR037126">
    <property type="entry name" value="PdaC/RsiV-like_sf"/>
</dbReference>
<keyword evidence="5" id="KW-1185">Reference proteome</keyword>
<keyword evidence="1" id="KW-1133">Transmembrane helix</keyword>
<evidence type="ECO:0000259" key="3">
    <source>
        <dbReference type="Pfam" id="PF13739"/>
    </source>
</evidence>
<dbReference type="RefSeq" id="WP_271714190.1">
    <property type="nucleotide sequence ID" value="NZ_AP024169.1"/>
</dbReference>
<name>A0A7R7EGQ6_9FIRM</name>
<evidence type="ECO:0000313" key="5">
    <source>
        <dbReference type="Proteomes" id="UP000595897"/>
    </source>
</evidence>
<organism evidence="4 5">
    <name type="scientific">Anaeromicropila herbilytica</name>
    <dbReference type="NCBI Taxonomy" id="2785025"/>
    <lineage>
        <taxon>Bacteria</taxon>
        <taxon>Bacillati</taxon>
        <taxon>Bacillota</taxon>
        <taxon>Clostridia</taxon>
        <taxon>Lachnospirales</taxon>
        <taxon>Lachnospiraceae</taxon>
        <taxon>Anaeromicropila</taxon>
    </lineage>
</organism>
<dbReference type="Gene3D" id="3.30.565.40">
    <property type="entry name" value="Fervidobacterium nodosum Rt17-B1 like"/>
    <property type="match status" value="1"/>
</dbReference>
<proteinExistence type="predicted"/>
<accession>A0A7R7EGQ6</accession>
<evidence type="ECO:0000259" key="2">
    <source>
        <dbReference type="Pfam" id="PF11738"/>
    </source>
</evidence>
<sequence>MNKIAESKKLYNSIEIPKQLNSVVESAIERAMKQKKSKTVVIKPMLYAAASVSILFVAGVNSNQAFAESVYKVPVLGSIAKVVTFREYEEEKEGYHLKINAPAIEGIENKALEKRINTEIQAKMDAVMKHAREREEENKKMLLKEGKSEKELSYFTINVDYEIKNSSDRILSFVINDTESFANTYTYQTYYNINLDTGKEITITDALGADYKKVIADSIKEQIKERVKEHPDYMYYDFDENAKYYFEDLKFYMKENGNVVISFDKGEIAPPPMGLQEFEITK</sequence>
<evidence type="ECO:0000256" key="1">
    <source>
        <dbReference type="SAM" id="Phobius"/>
    </source>
</evidence>
<dbReference type="AlphaFoldDB" id="A0A7R7EGQ6"/>
<evidence type="ECO:0000313" key="4">
    <source>
        <dbReference type="EMBL" id="BCN28885.1"/>
    </source>
</evidence>
<gene>
    <name evidence="4" type="ORF">bsdtb5_01800</name>
</gene>
<dbReference type="InterPro" id="IPR025303">
    <property type="entry name" value="PdaC"/>
</dbReference>
<dbReference type="KEGG" id="ahb:bsdtb5_01800"/>
<protein>
    <submittedName>
        <fullName evidence="4">Anti-sigma-V factor RsiV</fullName>
    </submittedName>
</protein>
<dbReference type="Pfam" id="PF11738">
    <property type="entry name" value="DUF3298"/>
    <property type="match status" value="1"/>
</dbReference>
<dbReference type="Gene3D" id="3.90.640.20">
    <property type="entry name" value="Heat-shock cognate protein, ATPase"/>
    <property type="match status" value="1"/>
</dbReference>
<dbReference type="Proteomes" id="UP000595897">
    <property type="component" value="Chromosome"/>
</dbReference>
<feature type="transmembrane region" description="Helical" evidence="1">
    <location>
        <begin position="40"/>
        <end position="60"/>
    </location>
</feature>
<dbReference type="Pfam" id="PF13739">
    <property type="entry name" value="PdaC"/>
    <property type="match status" value="1"/>
</dbReference>
<dbReference type="InterPro" id="IPR021729">
    <property type="entry name" value="DUF3298"/>
</dbReference>
<feature type="domain" description="DUF3298" evidence="2">
    <location>
        <begin position="208"/>
        <end position="281"/>
    </location>
</feature>
<keyword evidence="1" id="KW-0472">Membrane</keyword>
<keyword evidence="1" id="KW-0812">Transmembrane</keyword>